<feature type="domain" description="AAA+ ATPase" evidence="6">
    <location>
        <begin position="74"/>
        <end position="223"/>
    </location>
</feature>
<reference evidence="8" key="1">
    <citation type="journal article" date="2019" name="Int. J. Syst. Evol. Microbiol.">
        <title>The Global Catalogue of Microorganisms (GCM) 10K type strain sequencing project: providing services to taxonomists for standard genome sequencing and annotation.</title>
        <authorList>
            <consortium name="The Broad Institute Genomics Platform"/>
            <consortium name="The Broad Institute Genome Sequencing Center for Infectious Disease"/>
            <person name="Wu L."/>
            <person name="Ma J."/>
        </authorList>
    </citation>
    <scope>NUCLEOTIDE SEQUENCE [LARGE SCALE GENOMIC DNA]</scope>
    <source>
        <strain evidence="8">CGMCC 1.7693</strain>
    </source>
</reference>
<comment type="caution">
    <text evidence="7">The sequence shown here is derived from an EMBL/GenBank/DDBJ whole genome shotgun (WGS) entry which is preliminary data.</text>
</comment>
<dbReference type="InterPro" id="IPR003959">
    <property type="entry name" value="ATPase_AAA_core"/>
</dbReference>
<evidence type="ECO:0000256" key="1">
    <source>
        <dbReference type="ARBA" id="ARBA00022741"/>
    </source>
</evidence>
<evidence type="ECO:0000259" key="6">
    <source>
        <dbReference type="SMART" id="SM00382"/>
    </source>
</evidence>
<dbReference type="InterPro" id="IPR050130">
    <property type="entry name" value="ClpA_ClpB"/>
</dbReference>
<dbReference type="Gene3D" id="3.40.50.300">
    <property type="entry name" value="P-loop containing nucleotide triphosphate hydrolases"/>
    <property type="match status" value="1"/>
</dbReference>
<keyword evidence="3" id="KW-0143">Chaperone</keyword>
<evidence type="ECO:0000256" key="2">
    <source>
        <dbReference type="ARBA" id="ARBA00022840"/>
    </source>
</evidence>
<proteinExistence type="inferred from homology"/>
<protein>
    <recommendedName>
        <fullName evidence="5">ATP-dependent Clp protease ATP-binding subunit ClpL</fullName>
    </recommendedName>
</protein>
<name>A0ABQ2P3F0_9BACI</name>
<evidence type="ECO:0000256" key="3">
    <source>
        <dbReference type="ARBA" id="ARBA00023186"/>
    </source>
</evidence>
<keyword evidence="8" id="KW-1185">Reference proteome</keyword>
<evidence type="ECO:0000313" key="7">
    <source>
        <dbReference type="EMBL" id="GGP17099.1"/>
    </source>
</evidence>
<comment type="similarity">
    <text evidence="4">Belongs to the ClpA/ClpB family. ClpL subfamily.</text>
</comment>
<dbReference type="InterPro" id="IPR028299">
    <property type="entry name" value="ClpA/B_CS2"/>
</dbReference>
<organism evidence="7 8">
    <name type="scientific">Oceanobacillus neutriphilus</name>
    <dbReference type="NCBI Taxonomy" id="531815"/>
    <lineage>
        <taxon>Bacteria</taxon>
        <taxon>Bacillati</taxon>
        <taxon>Bacillota</taxon>
        <taxon>Bacilli</taxon>
        <taxon>Bacillales</taxon>
        <taxon>Bacillaceae</taxon>
        <taxon>Oceanobacillus</taxon>
    </lineage>
</organism>
<dbReference type="Proteomes" id="UP000641206">
    <property type="component" value="Unassembled WGS sequence"/>
</dbReference>
<sequence length="262" mass="29553">MGQTENVATVHDVSDSVERLTGIPVSQMDENDIERLKNIYKRLKNKIIGQYKAVEIVSKAIRRNRAGFDEGNRPIGSFLFVGPTGVGKTELAKQLAIELFKNKNAMIRLDMSEYSDQIAVSKLIGTTAGYIGYDDNSNTLTEKVRRNPYSIILFDEIEKANPQILTLLLQVMDDGSLTDGQGNIVNFKNTIIIATSNAGFGYGSPDKDKDMMKLLQQYFRPEFLNRFNGIVEFNHLSKEDLHEIIHLLLDDVHEPSIKKKSR</sequence>
<dbReference type="InterPro" id="IPR027417">
    <property type="entry name" value="P-loop_NTPase"/>
</dbReference>
<dbReference type="CDD" id="cd19499">
    <property type="entry name" value="RecA-like_ClpB_Hsp104-like"/>
    <property type="match status" value="1"/>
</dbReference>
<evidence type="ECO:0000256" key="5">
    <source>
        <dbReference type="ARBA" id="ARBA00039477"/>
    </source>
</evidence>
<keyword evidence="2" id="KW-0067">ATP-binding</keyword>
<dbReference type="InterPro" id="IPR003593">
    <property type="entry name" value="AAA+_ATPase"/>
</dbReference>
<accession>A0ABQ2P3F0</accession>
<evidence type="ECO:0000313" key="8">
    <source>
        <dbReference type="Proteomes" id="UP000641206"/>
    </source>
</evidence>
<dbReference type="EMBL" id="BMLW01000025">
    <property type="protein sequence ID" value="GGP17099.1"/>
    <property type="molecule type" value="Genomic_DNA"/>
</dbReference>
<dbReference type="InterPro" id="IPR001270">
    <property type="entry name" value="ClpA/B"/>
</dbReference>
<dbReference type="SUPFAM" id="SSF52540">
    <property type="entry name" value="P-loop containing nucleoside triphosphate hydrolases"/>
    <property type="match status" value="1"/>
</dbReference>
<dbReference type="Pfam" id="PF07724">
    <property type="entry name" value="AAA_2"/>
    <property type="match status" value="1"/>
</dbReference>
<dbReference type="PRINTS" id="PR00300">
    <property type="entry name" value="CLPPROTEASEA"/>
</dbReference>
<dbReference type="PROSITE" id="PS00871">
    <property type="entry name" value="CLPAB_2"/>
    <property type="match status" value="1"/>
</dbReference>
<dbReference type="PANTHER" id="PTHR11638">
    <property type="entry name" value="ATP-DEPENDENT CLP PROTEASE"/>
    <property type="match status" value="1"/>
</dbReference>
<dbReference type="SMART" id="SM00382">
    <property type="entry name" value="AAA"/>
    <property type="match status" value="1"/>
</dbReference>
<dbReference type="PANTHER" id="PTHR11638:SF188">
    <property type="entry name" value="ATP-DEPENDENT CLP PROTEASE ATP-BINDING SUBUNIT CLPL"/>
    <property type="match status" value="1"/>
</dbReference>
<evidence type="ECO:0000256" key="4">
    <source>
        <dbReference type="ARBA" id="ARBA00038078"/>
    </source>
</evidence>
<gene>
    <name evidence="7" type="ORF">GCM10011346_51720</name>
</gene>
<keyword evidence="1" id="KW-0547">Nucleotide-binding</keyword>